<protein>
    <submittedName>
        <fullName evidence="1">HutD family protein</fullName>
    </submittedName>
</protein>
<dbReference type="InterPro" id="IPR010282">
    <property type="entry name" value="Uncharacterised_HutD/Ves"/>
</dbReference>
<gene>
    <name evidence="1" type="ORF">H6A01_08375</name>
</gene>
<accession>A0ABS2GGN0</accession>
<comment type="caution">
    <text evidence="1">The sequence shown here is derived from an EMBL/GenBank/DDBJ whole genome shotgun (WGS) entry which is preliminary data.</text>
</comment>
<sequence length="195" mass="22028">MEITVIPRQRAFSSTWSGGTTTEFFISPHQSSYQKRDFDIRISSATVDLNESEFTVLSGYDRIITPLTNQLYLSFQETADTYHLQPLDLAFFDGAHHTHCVGRATDFNVMVRKGLKATADVLTTSAYLKPAAHSFIYVLSLQPSPLRGSYLEHERLQGDTLYHFTRQSSPAYLHLEESGLRILYVTVDNGSVSLR</sequence>
<name>A0ABS2GGN0_9FIRM</name>
<dbReference type="InterPro" id="IPR011051">
    <property type="entry name" value="RmlC_Cupin_sf"/>
</dbReference>
<evidence type="ECO:0000313" key="1">
    <source>
        <dbReference type="EMBL" id="MBM6913334.1"/>
    </source>
</evidence>
<dbReference type="InterPro" id="IPR014710">
    <property type="entry name" value="RmlC-like_jellyroll"/>
</dbReference>
<evidence type="ECO:0000313" key="2">
    <source>
        <dbReference type="Proteomes" id="UP000707138"/>
    </source>
</evidence>
<dbReference type="Gene3D" id="2.60.120.10">
    <property type="entry name" value="Jelly Rolls"/>
    <property type="match status" value="1"/>
</dbReference>
<dbReference type="PANTHER" id="PTHR37943">
    <property type="entry name" value="PROTEIN VES"/>
    <property type="match status" value="1"/>
</dbReference>
<dbReference type="PANTHER" id="PTHR37943:SF1">
    <property type="entry name" value="PROTEIN VES"/>
    <property type="match status" value="1"/>
</dbReference>
<proteinExistence type="predicted"/>
<dbReference type="EMBL" id="JACJLA010000017">
    <property type="protein sequence ID" value="MBM6913334.1"/>
    <property type="molecule type" value="Genomic_DNA"/>
</dbReference>
<reference evidence="1 2" key="1">
    <citation type="journal article" date="2021" name="Sci. Rep.">
        <title>The distribution of antibiotic resistance genes in chicken gut microbiota commensals.</title>
        <authorList>
            <person name="Juricova H."/>
            <person name="Matiasovicova J."/>
            <person name="Kubasova T."/>
            <person name="Cejkova D."/>
            <person name="Rychlik I."/>
        </authorList>
    </citation>
    <scope>NUCLEOTIDE SEQUENCE [LARGE SCALE GENOMIC DNA]</scope>
    <source>
        <strain evidence="1 2">An537</strain>
    </source>
</reference>
<dbReference type="RefSeq" id="WP_205088271.1">
    <property type="nucleotide sequence ID" value="NZ_JACJLA010000017.1"/>
</dbReference>
<dbReference type="Proteomes" id="UP000707138">
    <property type="component" value="Unassembled WGS sequence"/>
</dbReference>
<organism evidence="1 2">
    <name type="scientific">Veillonella magna</name>
    <dbReference type="NCBI Taxonomy" id="464322"/>
    <lineage>
        <taxon>Bacteria</taxon>
        <taxon>Bacillati</taxon>
        <taxon>Bacillota</taxon>
        <taxon>Negativicutes</taxon>
        <taxon>Veillonellales</taxon>
        <taxon>Veillonellaceae</taxon>
        <taxon>Veillonella</taxon>
    </lineage>
</organism>
<dbReference type="SUPFAM" id="SSF51182">
    <property type="entry name" value="RmlC-like cupins"/>
    <property type="match status" value="1"/>
</dbReference>
<keyword evidence="2" id="KW-1185">Reference proteome</keyword>
<dbReference type="Pfam" id="PF05962">
    <property type="entry name" value="HutD"/>
    <property type="match status" value="1"/>
</dbReference>